<dbReference type="Proteomes" id="UP000001973">
    <property type="component" value="Plasmid SCP1"/>
</dbReference>
<feature type="compositionally biased region" description="Polar residues" evidence="1">
    <location>
        <begin position="255"/>
        <end position="275"/>
    </location>
</feature>
<gene>
    <name evidence="3" type="ordered locus">SCP1.273c</name>
</gene>
<dbReference type="SUPFAM" id="SSF69318">
    <property type="entry name" value="Integrin alpha N-terminal domain"/>
    <property type="match status" value="1"/>
</dbReference>
<dbReference type="OrthoDB" id="4332189at2"/>
<dbReference type="InParanoid" id="Q9ACP5"/>
<dbReference type="HOGENOM" id="CLU_003050_1_0_11"/>
<keyword evidence="4" id="KW-1185">Reference proteome</keyword>
<dbReference type="PROSITE" id="PS51318">
    <property type="entry name" value="TAT"/>
    <property type="match status" value="1"/>
</dbReference>
<feature type="signal peptide" evidence="2">
    <location>
        <begin position="1"/>
        <end position="25"/>
    </location>
</feature>
<reference evidence="4" key="2">
    <citation type="journal article" date="2002" name="Nature">
        <title>Complete genome sequence of the model actinomycete Streptomyces coelicolor A3(2).</title>
        <authorList>
            <person name="Bentley S.D."/>
            <person name="Chater K.F."/>
            <person name="Cerdeno-Tarraga A.M."/>
            <person name="Challis G.L."/>
            <person name="Thomson N.R."/>
            <person name="James K.D."/>
            <person name="Harris D.E."/>
            <person name="Quail M.A."/>
            <person name="Kieser H."/>
            <person name="Harper D."/>
            <person name="Bateman A."/>
            <person name="Brown S."/>
            <person name="Chandra G."/>
            <person name="Chen C.W."/>
            <person name="Collins M."/>
            <person name="Cronin A."/>
            <person name="Fraser A."/>
            <person name="Goble A."/>
            <person name="Hidalgo J."/>
            <person name="Hornsby T."/>
            <person name="Howarth S."/>
            <person name="Huang C.H."/>
            <person name="Kieser T."/>
            <person name="Larke L."/>
            <person name="Murphy L."/>
            <person name="Oliver K."/>
            <person name="O'Neil S."/>
            <person name="Rabbinowitsch E."/>
            <person name="Rajandream M.A."/>
            <person name="Rutherford K."/>
            <person name="Rutter S."/>
            <person name="Seeger K."/>
            <person name="Saunders D."/>
            <person name="Sharp S."/>
            <person name="Squares R."/>
            <person name="Squares S."/>
            <person name="Taylor K."/>
            <person name="Warren T."/>
            <person name="Wietzorrek A."/>
            <person name="Woodward J."/>
            <person name="Barrell B.G."/>
            <person name="Parkhill J."/>
            <person name="Hopwood D.A."/>
        </authorList>
    </citation>
    <scope>NUCLEOTIDE SEQUENCE [LARGE SCALE GENOMIC DNA]</scope>
    <source>
        <strain evidence="4">ATCC BAA-471 / A3(2) / M145</strain>
    </source>
</reference>
<geneLocation type="plasmid" evidence="4">
    <name>SCP1</name>
</geneLocation>
<organism evidence="3 4">
    <name type="scientific">Streptomyces coelicolor (strain ATCC BAA-471 / A3(2) / M145)</name>
    <dbReference type="NCBI Taxonomy" id="100226"/>
    <lineage>
        <taxon>Bacteria</taxon>
        <taxon>Bacillati</taxon>
        <taxon>Actinomycetota</taxon>
        <taxon>Actinomycetes</taxon>
        <taxon>Kitasatosporales</taxon>
        <taxon>Streptomycetaceae</taxon>
        <taxon>Streptomyces</taxon>
        <taxon>Streptomyces albidoflavus group</taxon>
    </lineage>
</organism>
<dbReference type="EMBL" id="AL589148">
    <property type="protein sequence ID" value="CAC36799.1"/>
    <property type="molecule type" value="Genomic_DNA"/>
</dbReference>
<feature type="chain" id="PRO_5039352933" evidence="2">
    <location>
        <begin position="26"/>
        <end position="1039"/>
    </location>
</feature>
<feature type="compositionally biased region" description="Polar residues" evidence="1">
    <location>
        <begin position="49"/>
        <end position="65"/>
    </location>
</feature>
<dbReference type="InterPro" id="IPR006311">
    <property type="entry name" value="TAT_signal"/>
</dbReference>
<evidence type="ECO:0000313" key="4">
    <source>
        <dbReference type="Proteomes" id="UP000001973"/>
    </source>
</evidence>
<reference evidence="3 4" key="1">
    <citation type="journal article" date="1998" name="J. Bacteriol.">
        <title>Cloning and physical mapping of the EcoRI fragments of the giant linear plasmid SCP1.</title>
        <authorList>
            <person name="Redenbach M."/>
            <person name="Ikeda K."/>
            <person name="Yamasaki M."/>
            <person name="Kinashi H."/>
        </authorList>
    </citation>
    <scope>NUCLEOTIDE SEQUENCE [LARGE SCALE GENOMIC DNA]</scope>
    <source>
        <strain evidence="4">ATCC BAA-471 / A3(2) / M145</strain>
    </source>
</reference>
<evidence type="ECO:0000256" key="1">
    <source>
        <dbReference type="SAM" id="MobiDB-lite"/>
    </source>
</evidence>
<feature type="region of interest" description="Disordered" evidence="1">
    <location>
        <begin position="42"/>
        <end position="86"/>
    </location>
</feature>
<dbReference type="KEGG" id="sco:SCP1.273c"/>
<dbReference type="InterPro" id="IPR028994">
    <property type="entry name" value="Integrin_alpha_N"/>
</dbReference>
<dbReference type="STRING" id="100226.gene:17765783"/>
<keyword evidence="2" id="KW-0732">Signal</keyword>
<accession>Q9ACP5</accession>
<evidence type="ECO:0000313" key="3">
    <source>
        <dbReference type="EMBL" id="CAC36799.1"/>
    </source>
</evidence>
<feature type="region of interest" description="Disordered" evidence="1">
    <location>
        <begin position="245"/>
        <end position="307"/>
    </location>
</feature>
<proteinExistence type="predicted"/>
<dbReference type="AlphaFoldDB" id="Q9ACP5"/>
<name>Q9ACP5_STRCO</name>
<dbReference type="PATRIC" id="fig|100226.15.peg.8216"/>
<reference evidence="3 4" key="3">
    <citation type="journal article" date="2008" name="Proc. Natl. Acad. Sci. U.S.A.">
        <title>2-Alkyl-4-hydroxymethylfuran-3-carboxylic acids, antibiotic production inducers discovered by Streptomyces coelicolor genome mining.</title>
        <authorList>
            <person name="Corre C."/>
            <person name="Song L."/>
            <person name="O'Rourke S."/>
            <person name="Chater K.F."/>
            <person name="Challis G.L."/>
        </authorList>
    </citation>
    <scope>NUCLEOTIDE SEQUENCE [LARGE SCALE GENOMIC DNA]</scope>
    <source>
        <strain evidence="4">ATCC BAA-471 / A3(2) / M145</strain>
    </source>
</reference>
<sequence length="1039" mass="110124">MKWAHRTKRRILRAGPAAIALVAMALTQVELAPHAVAAATTAPTAEKAGNSSQKAPASLDTQSRQALAEAEETGEPVEILGQRSETTRVFANPSGTFTEELYALPQWVRKGNRLVDIDPTLQATADGYETKATEVGVTFSGGGTGPMATVVRDGRTLAFSWPGTTLPTPEIVGETATYPEVLPGVDLKLHATTTGFGQALVVKNAEAAANPELRQITYGVTSDGVQLEEDTHDNLRALNPAGQEVFTGPAPRMWDSTTDNTAPTAAKQSLVTSADEQTDDAFAPPPGSQQAPVPLETDGDSLSLSPDQDLLTGDNTQYPVYIDPSVSGSRYSWTIVNKKYPNSSFYNGAGWINSDGSKGTTTARAGYENETGGTTRSYFRMNTKKLWDTNKVITKSTFRIKNTWSWSCTKRNVDLWRSDAISSSTTWNSRPTRRQKLSTVDDAKGWGSSCPAGNLAFDTTAGAKDAAAGKWNTLQLELAAANESDVYGWKKFDARTAVMSTTYNTVPNVPTTLDTSPSAGGCDTAAPFTVIGNTDVYLTARVYDSDGGTVKAQFRLWGYSDRSGGAEIYDQTVSATSGTVARARVPKATLAAKEAAAGGAFAWKVRAYDGSAYSAWTPTTTCGFGFDSTRPSHPPTLTSTQFPDGSDGWPAETGSVRSAGTFTLASGGISDVTKYQYWSDWDPTVRTATPSAAGGTKDVTMTPTSAGSHVLYARSIDKAGNASDLTTYLFYVNSPQIADQPGDLNGDGNSDMYGIRTDGSLRMYTGTGNGDVGVYAAASALNFDGASITHRGDWTDDGYEDLISLNGTAGSKTLQLYPNNGYGFACSTTGETDPAGSGTCSVGHQELTVYDPANKHWESADQVIAIGDVDGPLDVDNDGTTDVPGYPDLLVKDGDHLWLYYGAYSYRLDETAEPVLVGNGSWSGYDLIAPGDVNQNGHVDILARNRDTGLLYLYPGTGPAGEGLGDISKRAQIGTNWSPANRPLITSPADADNNGTPDLWATSPDTDSGLYFYPTITTTGHGTPITVGSTGWLTFQALS</sequence>
<reference evidence="3 4" key="4">
    <citation type="journal article" date="2009" name="Mol. Microbiol.">
        <title>Extracellular signalling, translational control, two repressors and an activator all contribute to the regulation of methylenomycin production in Streptomyces coelicolor.</title>
        <authorList>
            <person name="O'Rourke S."/>
            <person name="Wietzorrek A."/>
            <person name="Fowler K."/>
            <person name="Corre C."/>
            <person name="Challis G.L."/>
            <person name="Chater K.F."/>
        </authorList>
    </citation>
    <scope>NUCLEOTIDE SEQUENCE [LARGE SCALE GENOMIC DNA]</scope>
    <source>
        <strain evidence="4">ATCC BAA-471 / A3(2) / M145</strain>
    </source>
</reference>
<evidence type="ECO:0000256" key="2">
    <source>
        <dbReference type="SAM" id="SignalP"/>
    </source>
</evidence>
<protein>
    <submittedName>
        <fullName evidence="3">Large secreted protein</fullName>
    </submittedName>
</protein>